<dbReference type="Proteomes" id="UP001238467">
    <property type="component" value="Unassembled WGS sequence"/>
</dbReference>
<proteinExistence type="predicted"/>
<dbReference type="PANTHER" id="PTHR42659">
    <property type="entry name" value="XANTHINE DEHYDROGENASE SUBUNIT C-RELATED"/>
    <property type="match status" value="1"/>
</dbReference>
<sequence length="267" mass="27658">MFAFNYHRPDRIEEALMRARDSGDAKFLAGGQTLIPTLKQRLAAPGDLIDLGSIPGLAGIEVTPQAVTIGAMTRHADVAASPEIRRAVPALAELAGLIGDPAVRNRGTLGGSVANNDPSADYPAACLALGATIRTDRRALPAEAFFCGLFETALEEDEIVTAVSFPVPAAAAYRKFANPASRYAMAGAFVARAGEGVRVAITGAGQDGVFRWIDAEEALTAVFAPTALDGLALSADDMIADMHGDGAYRAHLAAVMTRRAVAALAAG</sequence>
<dbReference type="InterPro" id="IPR016167">
    <property type="entry name" value="FAD-bd_PCMH_sub1"/>
</dbReference>
<organism evidence="5 6">
    <name type="scientific">Ancylobacter vacuolatus</name>
    <dbReference type="NCBI Taxonomy" id="223389"/>
    <lineage>
        <taxon>Bacteria</taxon>
        <taxon>Pseudomonadati</taxon>
        <taxon>Pseudomonadota</taxon>
        <taxon>Alphaproteobacteria</taxon>
        <taxon>Hyphomicrobiales</taxon>
        <taxon>Xanthobacteraceae</taxon>
        <taxon>Ancylobacter</taxon>
    </lineage>
</organism>
<accession>A0ABU0DEH2</accession>
<dbReference type="PROSITE" id="PS51387">
    <property type="entry name" value="FAD_PCMH"/>
    <property type="match status" value="1"/>
</dbReference>
<dbReference type="Pfam" id="PF00941">
    <property type="entry name" value="FAD_binding_5"/>
    <property type="match status" value="1"/>
</dbReference>
<dbReference type="InterPro" id="IPR002346">
    <property type="entry name" value="Mopterin_DH_FAD-bd"/>
</dbReference>
<evidence type="ECO:0000256" key="3">
    <source>
        <dbReference type="ARBA" id="ARBA00023002"/>
    </source>
</evidence>
<dbReference type="Gene3D" id="3.30.43.10">
    <property type="entry name" value="Uridine Diphospho-n-acetylenolpyruvylglucosamine Reductase, domain 2"/>
    <property type="match status" value="1"/>
</dbReference>
<dbReference type="InterPro" id="IPR016169">
    <property type="entry name" value="FAD-bd_PCMH_sub2"/>
</dbReference>
<dbReference type="RefSeq" id="WP_307058385.1">
    <property type="nucleotide sequence ID" value="NZ_JAUSUH010000002.1"/>
</dbReference>
<comment type="caution">
    <text evidence="5">The sequence shown here is derived from an EMBL/GenBank/DDBJ whole genome shotgun (WGS) entry which is preliminary data.</text>
</comment>
<dbReference type="InterPro" id="IPR016166">
    <property type="entry name" value="FAD-bd_PCMH"/>
</dbReference>
<evidence type="ECO:0000256" key="2">
    <source>
        <dbReference type="ARBA" id="ARBA00022827"/>
    </source>
</evidence>
<dbReference type="EC" id="1.2.7.4" evidence="5"/>
<dbReference type="Gene3D" id="3.30.465.10">
    <property type="match status" value="1"/>
</dbReference>
<name>A0ABU0DEH2_9HYPH</name>
<dbReference type="SMART" id="SM01092">
    <property type="entry name" value="CO_deh_flav_C"/>
    <property type="match status" value="1"/>
</dbReference>
<dbReference type="SUPFAM" id="SSF56176">
    <property type="entry name" value="FAD-binding/transporter-associated domain-like"/>
    <property type="match status" value="1"/>
</dbReference>
<evidence type="ECO:0000259" key="4">
    <source>
        <dbReference type="PROSITE" id="PS51387"/>
    </source>
</evidence>
<keyword evidence="2" id="KW-0274">FAD</keyword>
<dbReference type="InterPro" id="IPR036318">
    <property type="entry name" value="FAD-bd_PCMH-like_sf"/>
</dbReference>
<keyword evidence="1" id="KW-0285">Flavoprotein</keyword>
<protein>
    <submittedName>
        <fullName evidence="5">Carbon-monoxide dehydrogenase medium subunit</fullName>
        <ecNumber evidence="5">1.2.7.4</ecNumber>
    </submittedName>
</protein>
<dbReference type="InterPro" id="IPR051312">
    <property type="entry name" value="Diverse_Substr_Oxidored"/>
</dbReference>
<evidence type="ECO:0000313" key="6">
    <source>
        <dbReference type="Proteomes" id="UP001238467"/>
    </source>
</evidence>
<keyword evidence="6" id="KW-1185">Reference proteome</keyword>
<dbReference type="InterPro" id="IPR005107">
    <property type="entry name" value="CO_DH_flav_C"/>
</dbReference>
<dbReference type="InterPro" id="IPR036683">
    <property type="entry name" value="CO_DH_flav_C_dom_sf"/>
</dbReference>
<keyword evidence="3 5" id="KW-0560">Oxidoreductase</keyword>
<dbReference type="PANTHER" id="PTHR42659:SF2">
    <property type="entry name" value="XANTHINE DEHYDROGENASE SUBUNIT C-RELATED"/>
    <property type="match status" value="1"/>
</dbReference>
<dbReference type="SUPFAM" id="SSF55447">
    <property type="entry name" value="CO dehydrogenase flavoprotein C-terminal domain-like"/>
    <property type="match status" value="1"/>
</dbReference>
<evidence type="ECO:0000313" key="5">
    <source>
        <dbReference type="EMBL" id="MDQ0346738.1"/>
    </source>
</evidence>
<feature type="domain" description="FAD-binding PCMH-type" evidence="4">
    <location>
        <begin position="1"/>
        <end position="170"/>
    </location>
</feature>
<dbReference type="GO" id="GO:0043885">
    <property type="term" value="F:anaerobic carbon-monoxide dehydrogenase activity"/>
    <property type="evidence" value="ECO:0007669"/>
    <property type="project" value="UniProtKB-EC"/>
</dbReference>
<evidence type="ECO:0000256" key="1">
    <source>
        <dbReference type="ARBA" id="ARBA00022630"/>
    </source>
</evidence>
<dbReference type="EMBL" id="JAUSUH010000002">
    <property type="protein sequence ID" value="MDQ0346738.1"/>
    <property type="molecule type" value="Genomic_DNA"/>
</dbReference>
<reference evidence="5 6" key="1">
    <citation type="submission" date="2023-07" db="EMBL/GenBank/DDBJ databases">
        <title>Genomic Encyclopedia of Type Strains, Phase IV (KMG-IV): sequencing the most valuable type-strain genomes for metagenomic binning, comparative biology and taxonomic classification.</title>
        <authorList>
            <person name="Goeker M."/>
        </authorList>
    </citation>
    <scope>NUCLEOTIDE SEQUENCE [LARGE SCALE GENOMIC DNA]</scope>
    <source>
        <strain evidence="5 6">DSM 1277</strain>
    </source>
</reference>
<dbReference type="Gene3D" id="3.30.390.50">
    <property type="entry name" value="CO dehydrogenase flavoprotein, C-terminal domain"/>
    <property type="match status" value="1"/>
</dbReference>
<gene>
    <name evidence="5" type="ORF">J2S76_001155</name>
</gene>